<dbReference type="PANTHER" id="PTHR11076:SF35">
    <property type="entry name" value="DNA REPAIR PROTEIN HOMOLOG YOBH"/>
    <property type="match status" value="1"/>
</dbReference>
<dbReference type="InterPro" id="IPR001126">
    <property type="entry name" value="UmuC"/>
</dbReference>
<dbReference type="InterPro" id="IPR043502">
    <property type="entry name" value="DNA/RNA_pol_sf"/>
</dbReference>
<evidence type="ECO:0000256" key="5">
    <source>
        <dbReference type="ARBA" id="ARBA00022932"/>
    </source>
</evidence>
<name>A0A4D7CQH3_9ENTE</name>
<dbReference type="GO" id="GO:0003887">
    <property type="term" value="F:DNA-directed DNA polymerase activity"/>
    <property type="evidence" value="ECO:0007669"/>
    <property type="project" value="UniProtKB-KW"/>
</dbReference>
<keyword evidence="5" id="KW-0239">DNA-directed DNA polymerase</keyword>
<dbReference type="Gene3D" id="3.30.70.270">
    <property type="match status" value="1"/>
</dbReference>
<dbReference type="Proteomes" id="UP000298615">
    <property type="component" value="Chromosome"/>
</dbReference>
<dbReference type="InterPro" id="IPR024728">
    <property type="entry name" value="PolY_HhH_motif"/>
</dbReference>
<dbReference type="GO" id="GO:0005829">
    <property type="term" value="C:cytosol"/>
    <property type="evidence" value="ECO:0007669"/>
    <property type="project" value="TreeGrafter"/>
</dbReference>
<evidence type="ECO:0000256" key="4">
    <source>
        <dbReference type="ARBA" id="ARBA00022705"/>
    </source>
</evidence>
<feature type="domain" description="UmuC" evidence="6">
    <location>
        <begin position="20"/>
        <end position="218"/>
    </location>
</feature>
<dbReference type="Pfam" id="PF11799">
    <property type="entry name" value="IMS_C"/>
    <property type="match status" value="1"/>
</dbReference>
<dbReference type="RefSeq" id="WP_136953153.1">
    <property type="nucleotide sequence ID" value="NZ_CP039712.1"/>
</dbReference>
<evidence type="ECO:0000313" key="7">
    <source>
        <dbReference type="EMBL" id="QCI86319.1"/>
    </source>
</evidence>
<keyword evidence="5" id="KW-0808">Transferase</keyword>
<evidence type="ECO:0000256" key="2">
    <source>
        <dbReference type="ARBA" id="ARBA00022457"/>
    </source>
</evidence>
<dbReference type="Gene3D" id="3.40.1170.60">
    <property type="match status" value="1"/>
</dbReference>
<dbReference type="GO" id="GO:0042276">
    <property type="term" value="P:error-prone translesion synthesis"/>
    <property type="evidence" value="ECO:0007669"/>
    <property type="project" value="TreeGrafter"/>
</dbReference>
<dbReference type="PROSITE" id="PS50173">
    <property type="entry name" value="UMUC"/>
    <property type="match status" value="1"/>
</dbReference>
<comment type="similarity">
    <text evidence="1">Belongs to the DNA polymerase type-Y family.</text>
</comment>
<protein>
    <submittedName>
        <fullName evidence="7">Y-family DNA polymerase</fullName>
    </submittedName>
</protein>
<dbReference type="KEGG" id="vao:FA707_04775"/>
<keyword evidence="3" id="KW-0548">Nucleotidyltransferase</keyword>
<dbReference type="PANTHER" id="PTHR11076">
    <property type="entry name" value="DNA REPAIR POLYMERASE UMUC / TRANSFERASE FAMILY MEMBER"/>
    <property type="match status" value="1"/>
</dbReference>
<dbReference type="GO" id="GO:0006281">
    <property type="term" value="P:DNA repair"/>
    <property type="evidence" value="ECO:0007669"/>
    <property type="project" value="InterPro"/>
</dbReference>
<dbReference type="GO" id="GO:0009432">
    <property type="term" value="P:SOS response"/>
    <property type="evidence" value="ECO:0007669"/>
    <property type="project" value="TreeGrafter"/>
</dbReference>
<sequence length="448" mass="50333">MGLFSQNPTFDYNKEPSRDILCIDCKSFYASVECVERNLNPLTAKLVVMSYPSDNPRERGSGLILASSPAAKKAFGISNVSRARDLPYPYPDDLVIAPPRMKVYMEKNKEINAIYKKYADESNHHVYSVDESFLDVTDGMTMYGVKTAYEMARLIQRDVYHQIGIYTTVGIGDNPLLAKLALDNEAKHNKDMKAEWRYEDVATKLWGIQDITDFWAIGSKTADRLRKLGIYSIKDLAHADYYKIKQHMGVVGTQLYAHSWGIDRTYIGQDYTPKSKSVGNSQVLPRDYRDAKEIEIVITEIADQVGTRLRRMGAKASTISLGIGFSLGYLNHEGRGGFRKQLKVHPTNNSREMAQYLLQLFRENYEGEYVRNIAINATNLTYTSALQLDLFKEPDVQVNNVKVDYVVDTIRKKYGFTSMVHANSLLEGGRAIARAGLVGGHAGGMGGI</sequence>
<reference evidence="7 8" key="1">
    <citation type="submission" date="2019-04" db="EMBL/GenBank/DDBJ databases">
        <title>Vagococcus sp. nov., isolated from faeces of yaks (Bos grunniens).</title>
        <authorList>
            <person name="Ge Y."/>
        </authorList>
    </citation>
    <scope>NUCLEOTIDE SEQUENCE [LARGE SCALE GENOMIC DNA]</scope>
    <source>
        <strain evidence="7 8">MN-17</strain>
    </source>
</reference>
<organism evidence="7 8">
    <name type="scientific">Vagococcus zengguangii</name>
    <dbReference type="NCBI Taxonomy" id="2571750"/>
    <lineage>
        <taxon>Bacteria</taxon>
        <taxon>Bacillati</taxon>
        <taxon>Bacillota</taxon>
        <taxon>Bacilli</taxon>
        <taxon>Lactobacillales</taxon>
        <taxon>Enterococcaceae</taxon>
        <taxon>Vagococcus</taxon>
    </lineage>
</organism>
<dbReference type="Pfam" id="PF00817">
    <property type="entry name" value="IMS"/>
    <property type="match status" value="1"/>
</dbReference>
<keyword evidence="4" id="KW-0235">DNA replication</keyword>
<dbReference type="InterPro" id="IPR017961">
    <property type="entry name" value="DNA_pol_Y-fam_little_finger"/>
</dbReference>
<dbReference type="SUPFAM" id="SSF100879">
    <property type="entry name" value="Lesion bypass DNA polymerase (Y-family), little finger domain"/>
    <property type="match status" value="1"/>
</dbReference>
<dbReference type="Pfam" id="PF11798">
    <property type="entry name" value="IMS_HHH"/>
    <property type="match status" value="1"/>
</dbReference>
<dbReference type="InterPro" id="IPR050116">
    <property type="entry name" value="DNA_polymerase-Y"/>
</dbReference>
<dbReference type="InterPro" id="IPR036775">
    <property type="entry name" value="DNA_pol_Y-fam_lit_finger_sf"/>
</dbReference>
<gene>
    <name evidence="7" type="ORF">FA707_04775</name>
</gene>
<evidence type="ECO:0000256" key="1">
    <source>
        <dbReference type="ARBA" id="ARBA00010945"/>
    </source>
</evidence>
<dbReference type="EMBL" id="CP039712">
    <property type="protein sequence ID" value="QCI86319.1"/>
    <property type="molecule type" value="Genomic_DNA"/>
</dbReference>
<proteinExistence type="inferred from homology"/>
<dbReference type="Gene3D" id="1.10.150.20">
    <property type="entry name" value="5' to 3' exonuclease, C-terminal subdomain"/>
    <property type="match status" value="1"/>
</dbReference>
<dbReference type="CDD" id="cd01700">
    <property type="entry name" value="PolY_Pol_V_umuC"/>
    <property type="match status" value="1"/>
</dbReference>
<keyword evidence="2" id="KW-0515">Mutator protein</keyword>
<dbReference type="AlphaFoldDB" id="A0A4D7CQH3"/>
<evidence type="ECO:0000313" key="8">
    <source>
        <dbReference type="Proteomes" id="UP000298615"/>
    </source>
</evidence>
<evidence type="ECO:0000259" key="6">
    <source>
        <dbReference type="PROSITE" id="PS50173"/>
    </source>
</evidence>
<dbReference type="Gene3D" id="3.30.1490.100">
    <property type="entry name" value="DNA polymerase, Y-family, little finger domain"/>
    <property type="match status" value="1"/>
</dbReference>
<dbReference type="GO" id="GO:0006260">
    <property type="term" value="P:DNA replication"/>
    <property type="evidence" value="ECO:0007669"/>
    <property type="project" value="UniProtKB-KW"/>
</dbReference>
<dbReference type="SUPFAM" id="SSF56672">
    <property type="entry name" value="DNA/RNA polymerases"/>
    <property type="match status" value="1"/>
</dbReference>
<keyword evidence="8" id="KW-1185">Reference proteome</keyword>
<dbReference type="InterPro" id="IPR043128">
    <property type="entry name" value="Rev_trsase/Diguanyl_cyclase"/>
</dbReference>
<dbReference type="GO" id="GO:0003684">
    <property type="term" value="F:damaged DNA binding"/>
    <property type="evidence" value="ECO:0007669"/>
    <property type="project" value="InterPro"/>
</dbReference>
<evidence type="ECO:0000256" key="3">
    <source>
        <dbReference type="ARBA" id="ARBA00022695"/>
    </source>
</evidence>
<accession>A0A4D7CQH3</accession>